<evidence type="ECO:0000313" key="1">
    <source>
        <dbReference type="EMBL" id="KAJ6848830.1"/>
    </source>
</evidence>
<proteinExistence type="predicted"/>
<protein>
    <submittedName>
        <fullName evidence="1">Uncharacterized protein</fullName>
    </submittedName>
</protein>
<dbReference type="EMBL" id="JANAVB010004399">
    <property type="protein sequence ID" value="KAJ6848830.1"/>
    <property type="molecule type" value="Genomic_DNA"/>
</dbReference>
<organism evidence="1 2">
    <name type="scientific">Iris pallida</name>
    <name type="common">Sweet iris</name>
    <dbReference type="NCBI Taxonomy" id="29817"/>
    <lineage>
        <taxon>Eukaryota</taxon>
        <taxon>Viridiplantae</taxon>
        <taxon>Streptophyta</taxon>
        <taxon>Embryophyta</taxon>
        <taxon>Tracheophyta</taxon>
        <taxon>Spermatophyta</taxon>
        <taxon>Magnoliopsida</taxon>
        <taxon>Liliopsida</taxon>
        <taxon>Asparagales</taxon>
        <taxon>Iridaceae</taxon>
        <taxon>Iridoideae</taxon>
        <taxon>Irideae</taxon>
        <taxon>Iris</taxon>
    </lineage>
</organism>
<comment type="caution">
    <text evidence="1">The sequence shown here is derived from an EMBL/GenBank/DDBJ whole genome shotgun (WGS) entry which is preliminary data.</text>
</comment>
<sequence>MDLGHGRAVLGRRSRFRWVAAKAYGSGRWKTSTATRTERVGHGSVRARQSAEPPGGRFFTVVAAVGCWPWCAHYRRWHGAATHGCGEVRVRIFV</sequence>
<name>A0AAX6I679_IRIPA</name>
<dbReference type="Proteomes" id="UP001140949">
    <property type="component" value="Unassembled WGS sequence"/>
</dbReference>
<evidence type="ECO:0000313" key="2">
    <source>
        <dbReference type="Proteomes" id="UP001140949"/>
    </source>
</evidence>
<dbReference type="AlphaFoldDB" id="A0AAX6I679"/>
<reference evidence="1" key="2">
    <citation type="submission" date="2023-04" db="EMBL/GenBank/DDBJ databases">
        <authorList>
            <person name="Bruccoleri R.E."/>
            <person name="Oakeley E.J."/>
            <person name="Faust A.-M."/>
            <person name="Dessus-Babus S."/>
            <person name="Altorfer M."/>
            <person name="Burckhardt D."/>
            <person name="Oertli M."/>
            <person name="Naumann U."/>
            <person name="Petersen F."/>
            <person name="Wong J."/>
        </authorList>
    </citation>
    <scope>NUCLEOTIDE SEQUENCE</scope>
    <source>
        <strain evidence="1">GSM-AAB239-AS_SAM_17_03QT</strain>
        <tissue evidence="1">Leaf</tissue>
    </source>
</reference>
<reference evidence="1" key="1">
    <citation type="journal article" date="2023" name="GigaByte">
        <title>Genome assembly of the bearded iris, Iris pallida Lam.</title>
        <authorList>
            <person name="Bruccoleri R.E."/>
            <person name="Oakeley E.J."/>
            <person name="Faust A.M.E."/>
            <person name="Altorfer M."/>
            <person name="Dessus-Babus S."/>
            <person name="Burckhardt D."/>
            <person name="Oertli M."/>
            <person name="Naumann U."/>
            <person name="Petersen F."/>
            <person name="Wong J."/>
        </authorList>
    </citation>
    <scope>NUCLEOTIDE SEQUENCE</scope>
    <source>
        <strain evidence="1">GSM-AAB239-AS_SAM_17_03QT</strain>
    </source>
</reference>
<gene>
    <name evidence="1" type="ORF">M6B38_272530</name>
</gene>
<keyword evidence="2" id="KW-1185">Reference proteome</keyword>
<accession>A0AAX6I679</accession>